<comment type="caution">
    <text evidence="1">The sequence shown here is derived from an EMBL/GenBank/DDBJ whole genome shotgun (WGS) entry which is preliminary data.</text>
</comment>
<reference evidence="1" key="2">
    <citation type="submission" date="2020-11" db="EMBL/GenBank/DDBJ databases">
        <authorList>
            <person name="McCartney M.A."/>
            <person name="Auch B."/>
            <person name="Kono T."/>
            <person name="Mallez S."/>
            <person name="Becker A."/>
            <person name="Gohl D.M."/>
            <person name="Silverstein K.A.T."/>
            <person name="Koren S."/>
            <person name="Bechman K.B."/>
            <person name="Herman A."/>
            <person name="Abrahante J.E."/>
            <person name="Garbe J."/>
        </authorList>
    </citation>
    <scope>NUCLEOTIDE SEQUENCE</scope>
    <source>
        <strain evidence="1">Duluth1</strain>
        <tissue evidence="1">Whole animal</tissue>
    </source>
</reference>
<sequence length="59" mass="6616">MLGARSTRPSRTVLQTTVRTAVDFLFGRLEKLHGPDIGVPRLRISYLRWGLSHLSLVLG</sequence>
<evidence type="ECO:0000313" key="2">
    <source>
        <dbReference type="Proteomes" id="UP000828390"/>
    </source>
</evidence>
<gene>
    <name evidence="1" type="ORF">DPMN_106121</name>
</gene>
<organism evidence="1 2">
    <name type="scientific">Dreissena polymorpha</name>
    <name type="common">Zebra mussel</name>
    <name type="synonym">Mytilus polymorpha</name>
    <dbReference type="NCBI Taxonomy" id="45954"/>
    <lineage>
        <taxon>Eukaryota</taxon>
        <taxon>Metazoa</taxon>
        <taxon>Spiralia</taxon>
        <taxon>Lophotrochozoa</taxon>
        <taxon>Mollusca</taxon>
        <taxon>Bivalvia</taxon>
        <taxon>Autobranchia</taxon>
        <taxon>Heteroconchia</taxon>
        <taxon>Euheterodonta</taxon>
        <taxon>Imparidentia</taxon>
        <taxon>Neoheterodontei</taxon>
        <taxon>Myida</taxon>
        <taxon>Dreissenoidea</taxon>
        <taxon>Dreissenidae</taxon>
        <taxon>Dreissena</taxon>
    </lineage>
</organism>
<reference evidence="1" key="1">
    <citation type="journal article" date="2019" name="bioRxiv">
        <title>The Genome of the Zebra Mussel, Dreissena polymorpha: A Resource for Invasive Species Research.</title>
        <authorList>
            <person name="McCartney M.A."/>
            <person name="Auch B."/>
            <person name="Kono T."/>
            <person name="Mallez S."/>
            <person name="Zhang Y."/>
            <person name="Obille A."/>
            <person name="Becker A."/>
            <person name="Abrahante J.E."/>
            <person name="Garbe J."/>
            <person name="Badalamenti J.P."/>
            <person name="Herman A."/>
            <person name="Mangelson H."/>
            <person name="Liachko I."/>
            <person name="Sullivan S."/>
            <person name="Sone E.D."/>
            <person name="Koren S."/>
            <person name="Silverstein K.A.T."/>
            <person name="Beckman K.B."/>
            <person name="Gohl D.M."/>
        </authorList>
    </citation>
    <scope>NUCLEOTIDE SEQUENCE</scope>
    <source>
        <strain evidence="1">Duluth1</strain>
        <tissue evidence="1">Whole animal</tissue>
    </source>
</reference>
<evidence type="ECO:0000313" key="1">
    <source>
        <dbReference type="EMBL" id="KAH3832825.1"/>
    </source>
</evidence>
<accession>A0A9D4K4E3</accession>
<dbReference type="AlphaFoldDB" id="A0A9D4K4E3"/>
<dbReference type="EMBL" id="JAIWYP010000004">
    <property type="protein sequence ID" value="KAH3832825.1"/>
    <property type="molecule type" value="Genomic_DNA"/>
</dbReference>
<proteinExistence type="predicted"/>
<keyword evidence="2" id="KW-1185">Reference proteome</keyword>
<name>A0A9D4K4E3_DREPO</name>
<protein>
    <submittedName>
        <fullName evidence="1">Uncharacterized protein</fullName>
    </submittedName>
</protein>
<dbReference type="Proteomes" id="UP000828390">
    <property type="component" value="Unassembled WGS sequence"/>
</dbReference>